<feature type="compositionally biased region" description="Low complexity" evidence="1">
    <location>
        <begin position="31"/>
        <end position="51"/>
    </location>
</feature>
<dbReference type="EMBL" id="JACJVO010000009">
    <property type="protein sequence ID" value="MBB6730864.1"/>
    <property type="molecule type" value="Genomic_DNA"/>
</dbReference>
<evidence type="ECO:0000256" key="1">
    <source>
        <dbReference type="SAM" id="MobiDB-lite"/>
    </source>
</evidence>
<keyword evidence="4" id="KW-1185">Reference proteome</keyword>
<evidence type="ECO:0000313" key="3">
    <source>
        <dbReference type="EMBL" id="MBB6730864.1"/>
    </source>
</evidence>
<dbReference type="Pfam" id="PF01547">
    <property type="entry name" value="SBP_bac_1"/>
    <property type="match status" value="1"/>
</dbReference>
<dbReference type="AlphaFoldDB" id="A0A7X0SJ07"/>
<dbReference type="Proteomes" id="UP000564644">
    <property type="component" value="Unassembled WGS sequence"/>
</dbReference>
<dbReference type="PROSITE" id="PS51257">
    <property type="entry name" value="PROKAR_LIPOPROTEIN"/>
    <property type="match status" value="1"/>
</dbReference>
<feature type="region of interest" description="Disordered" evidence="1">
    <location>
        <begin position="30"/>
        <end position="56"/>
    </location>
</feature>
<evidence type="ECO:0000313" key="4">
    <source>
        <dbReference type="Proteomes" id="UP000564644"/>
    </source>
</evidence>
<accession>A0A7X0SJ07</accession>
<dbReference type="PANTHER" id="PTHR43649">
    <property type="entry name" value="ARABINOSE-BINDING PROTEIN-RELATED"/>
    <property type="match status" value="1"/>
</dbReference>
<dbReference type="SUPFAM" id="SSF53850">
    <property type="entry name" value="Periplasmic binding protein-like II"/>
    <property type="match status" value="1"/>
</dbReference>
<dbReference type="PANTHER" id="PTHR43649:SF17">
    <property type="entry name" value="ABC TRANSPORTER SOLUTE BINDING PROTEIN-SUGAR TRANSPORT"/>
    <property type="match status" value="1"/>
</dbReference>
<reference evidence="3 4" key="1">
    <citation type="submission" date="2020-08" db="EMBL/GenBank/DDBJ databases">
        <title>Cohnella phylogeny.</title>
        <authorList>
            <person name="Dunlap C."/>
        </authorList>
    </citation>
    <scope>NUCLEOTIDE SEQUENCE [LARGE SCALE GENOMIC DNA]</scope>
    <source>
        <strain evidence="3 4">CBP 2801</strain>
    </source>
</reference>
<dbReference type="InterPro" id="IPR050490">
    <property type="entry name" value="Bact_solute-bd_prot1"/>
</dbReference>
<protein>
    <submittedName>
        <fullName evidence="3">Extracellular solute-binding protein</fullName>
    </submittedName>
</protein>
<proteinExistence type="predicted"/>
<keyword evidence="2" id="KW-0732">Signal</keyword>
<name>A0A7X0SJ07_9BACL</name>
<evidence type="ECO:0000256" key="2">
    <source>
        <dbReference type="SAM" id="SignalP"/>
    </source>
</evidence>
<gene>
    <name evidence="3" type="ORF">H7C18_08110</name>
</gene>
<feature type="chain" id="PRO_5039108342" evidence="2">
    <location>
        <begin position="22"/>
        <end position="552"/>
    </location>
</feature>
<comment type="caution">
    <text evidence="3">The sequence shown here is derived from an EMBL/GenBank/DDBJ whole genome shotgun (WGS) entry which is preliminary data.</text>
</comment>
<dbReference type="InterPro" id="IPR006059">
    <property type="entry name" value="SBP"/>
</dbReference>
<dbReference type="Gene3D" id="3.40.190.10">
    <property type="entry name" value="Periplasmic binding protein-like II"/>
    <property type="match status" value="2"/>
</dbReference>
<dbReference type="RefSeq" id="WP_185128520.1">
    <property type="nucleotide sequence ID" value="NZ_JACJVO010000009.1"/>
</dbReference>
<feature type="signal peptide" evidence="2">
    <location>
        <begin position="1"/>
        <end position="21"/>
    </location>
</feature>
<organism evidence="3 4">
    <name type="scientific">Cohnella zeiphila</name>
    <dbReference type="NCBI Taxonomy" id="2761120"/>
    <lineage>
        <taxon>Bacteria</taxon>
        <taxon>Bacillati</taxon>
        <taxon>Bacillota</taxon>
        <taxon>Bacilli</taxon>
        <taxon>Bacillales</taxon>
        <taxon>Paenibacillaceae</taxon>
        <taxon>Cohnella</taxon>
    </lineage>
</organism>
<sequence length="552" mass="62622">MRKVMVAVIALFLVTVTGLTACSDSDKKAEIQPSQSASPASEAPESNSAAPVTWDSPNLSWKQDTSPVKYSMYIDFDWYSVDTWGKDDVSKEITKRTGVSLDVTKASDLNQLQVLLATGNLPDFIFTSNQVQRFWDPKKIWPWNELMDKYAPEFRQLLDPIEIANNTAPDGNFYTLKTHYSNDDQWADPRNLPSVGDPGLAVRQDILEAIGNPQINSLEDLLEVLRTVHKKYPDMIVYLPSKDISNPIMDILGFNNSNPYLDEQGNVKVNISNPNFLEYLKFMNTLYREGMLDPESFTYDTDQFYQIAGEGNVFMASYSTMVADLLNTRLKDNKKDGWFVPINDHSITYNGKDQMNLTEAGTGWASLFINKNIKDPERAIRFVEFLKSPEGDALTQWGIEGLHYTMGDDGLLDFNNDYLKDKPVTETGIGAWYFQGSSFGETLPMVSRAADAPDQSQFLNVLKFRKTKIVRDPALSFVKPPSDTDEFNISTRLQDLFNNESVKIILSKSEDEVVSKYNELMNNANKIGLERLNTYMTEKYKEAKVKYESLKK</sequence>